<protein>
    <submittedName>
        <fullName evidence="1">14131_t:CDS:1</fullName>
    </submittedName>
</protein>
<dbReference type="EMBL" id="CAJVPU010043364">
    <property type="protein sequence ID" value="CAG8745577.1"/>
    <property type="molecule type" value="Genomic_DNA"/>
</dbReference>
<evidence type="ECO:0000313" key="2">
    <source>
        <dbReference type="Proteomes" id="UP000789702"/>
    </source>
</evidence>
<name>A0ACA9QFB0_9GLOM</name>
<feature type="non-terminal residue" evidence="1">
    <location>
        <position position="1"/>
    </location>
</feature>
<feature type="non-terminal residue" evidence="1">
    <location>
        <position position="175"/>
    </location>
</feature>
<sequence length="175" mass="20594">LKNSTLLLNAIQESSIVKQESHQEYQVIQQESQVMLQESQQEFQVIQHKDFQITEHEIQVIQDEGFQNTQQVTQNNSSIMQEFNTTFTQVKSQVSHKNIHKKTKAYIQRTNNIQQIKTTKDTLPIEITKNIQHIKTTKDNQLIEITKNMQYIKTTKDIQYIENIKMTKDGTINIF</sequence>
<evidence type="ECO:0000313" key="1">
    <source>
        <dbReference type="EMBL" id="CAG8745577.1"/>
    </source>
</evidence>
<accession>A0ACA9QFB0</accession>
<proteinExistence type="predicted"/>
<keyword evidence="2" id="KW-1185">Reference proteome</keyword>
<dbReference type="Proteomes" id="UP000789702">
    <property type="component" value="Unassembled WGS sequence"/>
</dbReference>
<reference evidence="1" key="1">
    <citation type="submission" date="2021-06" db="EMBL/GenBank/DDBJ databases">
        <authorList>
            <person name="Kallberg Y."/>
            <person name="Tangrot J."/>
            <person name="Rosling A."/>
        </authorList>
    </citation>
    <scope>NUCLEOTIDE SEQUENCE</scope>
    <source>
        <strain evidence="1">IL203A</strain>
    </source>
</reference>
<organism evidence="1 2">
    <name type="scientific">Dentiscutata heterogama</name>
    <dbReference type="NCBI Taxonomy" id="1316150"/>
    <lineage>
        <taxon>Eukaryota</taxon>
        <taxon>Fungi</taxon>
        <taxon>Fungi incertae sedis</taxon>
        <taxon>Mucoromycota</taxon>
        <taxon>Glomeromycotina</taxon>
        <taxon>Glomeromycetes</taxon>
        <taxon>Diversisporales</taxon>
        <taxon>Gigasporaceae</taxon>
        <taxon>Dentiscutata</taxon>
    </lineage>
</organism>
<gene>
    <name evidence="1" type="ORF">DHETER_LOCUS14321</name>
</gene>
<comment type="caution">
    <text evidence="1">The sequence shown here is derived from an EMBL/GenBank/DDBJ whole genome shotgun (WGS) entry which is preliminary data.</text>
</comment>